<sequence>MTRRQIYAICARDNLTKQMIIDPSDFSDVGRFGFLLPICFGVTDDSFYRFGEDRIVDDGMHKTKALIYRSLVTIKINLESLIDRRVYLHQQFGALVRDVFQHESVILPVAFIDLLVEFRGQYLQIQRVYKLVVLAIYDFQGQRAYVDIRDDPSRRSVFF</sequence>
<gene>
    <name evidence="1" type="ORF">SDC9_104464</name>
</gene>
<accession>A0A645AZB3</accession>
<dbReference type="AlphaFoldDB" id="A0A645AZB3"/>
<proteinExistence type="predicted"/>
<evidence type="ECO:0000313" key="1">
    <source>
        <dbReference type="EMBL" id="MPM57641.1"/>
    </source>
</evidence>
<dbReference type="EMBL" id="VSSQ01016372">
    <property type="protein sequence ID" value="MPM57641.1"/>
    <property type="molecule type" value="Genomic_DNA"/>
</dbReference>
<organism evidence="1">
    <name type="scientific">bioreactor metagenome</name>
    <dbReference type="NCBI Taxonomy" id="1076179"/>
    <lineage>
        <taxon>unclassified sequences</taxon>
        <taxon>metagenomes</taxon>
        <taxon>ecological metagenomes</taxon>
    </lineage>
</organism>
<name>A0A645AZB3_9ZZZZ</name>
<protein>
    <submittedName>
        <fullName evidence="1">Uncharacterized protein</fullName>
    </submittedName>
</protein>
<reference evidence="1" key="1">
    <citation type="submission" date="2019-08" db="EMBL/GenBank/DDBJ databases">
        <authorList>
            <person name="Kucharzyk K."/>
            <person name="Murdoch R.W."/>
            <person name="Higgins S."/>
            <person name="Loffler F."/>
        </authorList>
    </citation>
    <scope>NUCLEOTIDE SEQUENCE</scope>
</reference>
<comment type="caution">
    <text evidence="1">The sequence shown here is derived from an EMBL/GenBank/DDBJ whole genome shotgun (WGS) entry which is preliminary data.</text>
</comment>